<feature type="transmembrane region" description="Helical" evidence="1">
    <location>
        <begin position="130"/>
        <end position="157"/>
    </location>
</feature>
<feature type="transmembrane region" description="Helical" evidence="1">
    <location>
        <begin position="100"/>
        <end position="121"/>
    </location>
</feature>
<dbReference type="EMBL" id="FOUA01000001">
    <property type="protein sequence ID" value="SFL62308.1"/>
    <property type="molecule type" value="Genomic_DNA"/>
</dbReference>
<dbReference type="AlphaFoldDB" id="A0A1H9R0A7"/>
<protein>
    <recommendedName>
        <fullName evidence="6">O-antigen ligase domain-containing protein</fullName>
    </recommendedName>
</protein>
<name>A0A1H9R0A7_9GAMM</name>
<gene>
    <name evidence="3" type="ORF">SAMN04487855_0413</name>
    <name evidence="2" type="ORF">SAMN05216589_1213</name>
</gene>
<dbReference type="EMBL" id="FOGN01000001">
    <property type="protein sequence ID" value="SER65509.1"/>
    <property type="molecule type" value="Genomic_DNA"/>
</dbReference>
<evidence type="ECO:0000313" key="5">
    <source>
        <dbReference type="Proteomes" id="UP000186904"/>
    </source>
</evidence>
<evidence type="ECO:0008006" key="6">
    <source>
        <dbReference type="Google" id="ProtNLM"/>
    </source>
</evidence>
<evidence type="ECO:0000313" key="3">
    <source>
        <dbReference type="EMBL" id="SFL62308.1"/>
    </source>
</evidence>
<feature type="transmembrane region" description="Helical" evidence="1">
    <location>
        <begin position="195"/>
        <end position="214"/>
    </location>
</feature>
<feature type="transmembrane region" description="Helical" evidence="1">
    <location>
        <begin position="66"/>
        <end position="88"/>
    </location>
</feature>
<evidence type="ECO:0000313" key="4">
    <source>
        <dbReference type="Proteomes" id="UP000186599"/>
    </source>
</evidence>
<reference evidence="4 5" key="1">
    <citation type="submission" date="2016-10" db="EMBL/GenBank/DDBJ databases">
        <authorList>
            <person name="de Groot N.N."/>
        </authorList>
    </citation>
    <scope>NUCLEOTIDE SEQUENCE [LARGE SCALE GENOMIC DNA]</scope>
    <source>
        <strain evidence="3 4">CGMCC 1.9095</strain>
        <strain evidence="2 5">DSM 22558</strain>
    </source>
</reference>
<feature type="transmembrane region" description="Helical" evidence="1">
    <location>
        <begin position="220"/>
        <end position="239"/>
    </location>
</feature>
<feature type="transmembrane region" description="Helical" evidence="1">
    <location>
        <begin position="163"/>
        <end position="188"/>
    </location>
</feature>
<dbReference type="Proteomes" id="UP000186599">
    <property type="component" value="Unassembled WGS sequence"/>
</dbReference>
<dbReference type="STRING" id="653930.SAMN05216589_1213"/>
<organism evidence="2 5">
    <name type="scientific">Halopseudomonas bauzanensis</name>
    <dbReference type="NCBI Taxonomy" id="653930"/>
    <lineage>
        <taxon>Bacteria</taxon>
        <taxon>Pseudomonadati</taxon>
        <taxon>Pseudomonadota</taxon>
        <taxon>Gammaproteobacteria</taxon>
        <taxon>Pseudomonadales</taxon>
        <taxon>Pseudomonadaceae</taxon>
        <taxon>Halopseudomonas</taxon>
    </lineage>
</organism>
<keyword evidence="1" id="KW-0812">Transmembrane</keyword>
<keyword evidence="1" id="KW-0472">Membrane</keyword>
<evidence type="ECO:0000313" key="2">
    <source>
        <dbReference type="EMBL" id="SER65509.1"/>
    </source>
</evidence>
<feature type="transmembrane region" description="Helical" evidence="1">
    <location>
        <begin position="38"/>
        <end position="59"/>
    </location>
</feature>
<feature type="transmembrane region" description="Helical" evidence="1">
    <location>
        <begin position="316"/>
        <end position="337"/>
    </location>
</feature>
<keyword evidence="1" id="KW-1133">Transmembrane helix</keyword>
<feature type="transmembrane region" description="Helical" evidence="1">
    <location>
        <begin position="349"/>
        <end position="375"/>
    </location>
</feature>
<proteinExistence type="predicted"/>
<accession>A0A1H9R0A7</accession>
<dbReference type="Proteomes" id="UP000186904">
    <property type="component" value="Unassembled WGS sequence"/>
</dbReference>
<evidence type="ECO:0000256" key="1">
    <source>
        <dbReference type="SAM" id="Phobius"/>
    </source>
</evidence>
<sequence>MGIYMLSCKRSIVWLGLALLLITPLLHSLKLTRISYDVGAVFFYFYLVFVTVCFFLATMFFGARRFLSWISLFLCLLMIYSVLLLVFGLSGDVFSLIGDFLRFVFALSVYSYFSGVALSYVCDKEVITKIVVLAVISVAIPLAGVYLISLGGGAVYFGLQSTLALLGVAFGLVYRRYFLLCVSLVLILMSGKRGVMLSSVVVLLAFFYMEALLYRVKTALIITILLSVAIALLVIFDLVPEPILIRLGYLTGDSMDIRMATAGRNEEIEYVVSAIQGNPYAFWFGTGLGSGFVNDLGNFKSTVHFSPAALLLKYGALWAVAIYIVFIALIVRGLLWVKMLGSNGKVYQFWLLVFIGEFIFSFSAYTIFQSFMLWLACAVVSRPRVVCAMS</sequence>
<keyword evidence="4" id="KW-1185">Reference proteome</keyword>